<dbReference type="InterPro" id="IPR027417">
    <property type="entry name" value="P-loop_NTPase"/>
</dbReference>
<dbReference type="SUPFAM" id="SSF46894">
    <property type="entry name" value="C-terminal effector domain of the bipartite response regulators"/>
    <property type="match status" value="1"/>
</dbReference>
<organism evidence="6 7">
    <name type="scientific">Nocardia callitridis</name>
    <dbReference type="NCBI Taxonomy" id="648753"/>
    <lineage>
        <taxon>Bacteria</taxon>
        <taxon>Bacillati</taxon>
        <taxon>Actinomycetota</taxon>
        <taxon>Actinomycetes</taxon>
        <taxon>Mycobacteriales</taxon>
        <taxon>Nocardiaceae</taxon>
        <taxon>Nocardia</taxon>
    </lineage>
</organism>
<dbReference type="SMART" id="SM00421">
    <property type="entry name" value="HTH_LUXR"/>
    <property type="match status" value="1"/>
</dbReference>
<dbReference type="RefSeq" id="WP_345493747.1">
    <property type="nucleotide sequence ID" value="NZ_BAABJM010000001.1"/>
</dbReference>
<name>A0ABP9JXS3_9NOCA</name>
<dbReference type="EMBL" id="BAABJM010000001">
    <property type="protein sequence ID" value="GAA5045267.1"/>
    <property type="molecule type" value="Genomic_DNA"/>
</dbReference>
<reference evidence="7" key="1">
    <citation type="journal article" date="2019" name="Int. J. Syst. Evol. Microbiol.">
        <title>The Global Catalogue of Microorganisms (GCM) 10K type strain sequencing project: providing services to taxonomists for standard genome sequencing and annotation.</title>
        <authorList>
            <consortium name="The Broad Institute Genomics Platform"/>
            <consortium name="The Broad Institute Genome Sequencing Center for Infectious Disease"/>
            <person name="Wu L."/>
            <person name="Ma J."/>
        </authorList>
    </citation>
    <scope>NUCLEOTIDE SEQUENCE [LARGE SCALE GENOMIC DNA]</scope>
    <source>
        <strain evidence="7">JCM 18298</strain>
    </source>
</reference>
<feature type="region of interest" description="Disordered" evidence="4">
    <location>
        <begin position="1"/>
        <end position="24"/>
    </location>
</feature>
<keyword evidence="7" id="KW-1185">Reference proteome</keyword>
<proteinExistence type="predicted"/>
<dbReference type="Proteomes" id="UP001500603">
    <property type="component" value="Unassembled WGS sequence"/>
</dbReference>
<evidence type="ECO:0000256" key="3">
    <source>
        <dbReference type="ARBA" id="ARBA00023163"/>
    </source>
</evidence>
<dbReference type="Pfam" id="PF00196">
    <property type="entry name" value="GerE"/>
    <property type="match status" value="1"/>
</dbReference>
<accession>A0ABP9JXS3</accession>
<dbReference type="InterPro" id="IPR016032">
    <property type="entry name" value="Sig_transdc_resp-reg_C-effctor"/>
</dbReference>
<keyword evidence="1" id="KW-0805">Transcription regulation</keyword>
<dbReference type="InterPro" id="IPR000792">
    <property type="entry name" value="Tscrpt_reg_LuxR_C"/>
</dbReference>
<dbReference type="Gene3D" id="3.40.50.300">
    <property type="entry name" value="P-loop containing nucleotide triphosphate hydrolases"/>
    <property type="match status" value="1"/>
</dbReference>
<protein>
    <submittedName>
        <fullName evidence="6">Isoniazid response ATPase/transcriptional regulator IniR</fullName>
    </submittedName>
</protein>
<feature type="domain" description="HTH luxR-type" evidence="5">
    <location>
        <begin position="800"/>
        <end position="865"/>
    </location>
</feature>
<comment type="caution">
    <text evidence="6">The sequence shown here is derived from an EMBL/GenBank/DDBJ whole genome shotgun (WGS) entry which is preliminary data.</text>
</comment>
<dbReference type="PROSITE" id="PS00622">
    <property type="entry name" value="HTH_LUXR_1"/>
    <property type="match status" value="1"/>
</dbReference>
<sequence>MNGNDLGRTRPVPPRAWGSRNESARLPAGHSLPALGAAFDTIPRAREIFRALDSAEQKPVVYLIRGRSETGKSTLLSAIRARLRARGIPLADDPTTRASDLLARSALVVDDAHTLGRRELESLCATIESRHCTVVVATRPHPHDRALRTLTDIAARRGRVVDLRALGVVDIAPFARELGMMVPRHVATHIHQQTAGIRGGVVAALDAARSTRTDAGTAALDAAIATWARTLLDDLPPELWETLVVAAVGTGLDPGELTETLGIPADLAQDHIDRVRATALVTDADLLLAPAVGGLRTLLGDRTFLAVQRTLLNARLDAGLLRDHTALLLAESGVRDPRLAEFLSGAADKAGAASARYYAAAAAAGAERDRIALRWAEAAARAGDSDTALRLAEPMLIRTDLSDTDLASAVRVCAGVLTNRGLVGRAAQLYSWLGAHRVGADWSIGATVLYLAGDAEGAEAMTASASRWPPTEATARDRLIVAALAHSMRAGSSDDDVASAVSELIQATHAGDFAALPCGPETIATLLCLGTGQPRRAEDALNRAVAGSTRADAATHGRQRVLAAWTAMLGGDEFAAAATCAALDTDALDDRDRLLAFGLEVGLARRTGDRTALAAAWQRGRALLDEVTADLLALLPIGELWLAAIELDDERRVTPLVEAASTLVSGLGEPPAWATVLRWYGIRAALAREDIAVVTERAGQLAQTGEHLARTLAAAGQIWARVRGGEVEVESVRESVRALHGAGMSWDAAALASEAARASDGPASTQGSSAQGLRELARMVRADSKPQELPATGKARDTATVDPAAVLSDREREVVELVLLGLTYREIGARLYISAKTVEHHVARIRRRLGARSRAELLSMLRAMGHGSLLV</sequence>
<evidence type="ECO:0000256" key="1">
    <source>
        <dbReference type="ARBA" id="ARBA00023015"/>
    </source>
</evidence>
<dbReference type="PANTHER" id="PTHR44688:SF16">
    <property type="entry name" value="DNA-BINDING TRANSCRIPTIONAL ACTIVATOR DEVR_DOSR"/>
    <property type="match status" value="1"/>
</dbReference>
<keyword evidence="2" id="KW-0238">DNA-binding</keyword>
<evidence type="ECO:0000313" key="7">
    <source>
        <dbReference type="Proteomes" id="UP001500603"/>
    </source>
</evidence>
<gene>
    <name evidence="6" type="primary">iniR</name>
    <name evidence="6" type="ORF">GCM10023318_09250</name>
</gene>
<dbReference type="PROSITE" id="PS50043">
    <property type="entry name" value="HTH_LUXR_2"/>
    <property type="match status" value="1"/>
</dbReference>
<dbReference type="CDD" id="cd06170">
    <property type="entry name" value="LuxR_C_like"/>
    <property type="match status" value="1"/>
</dbReference>
<dbReference type="Gene3D" id="1.10.10.10">
    <property type="entry name" value="Winged helix-like DNA-binding domain superfamily/Winged helix DNA-binding domain"/>
    <property type="match status" value="1"/>
</dbReference>
<dbReference type="PANTHER" id="PTHR44688">
    <property type="entry name" value="DNA-BINDING TRANSCRIPTIONAL ACTIVATOR DEVR_DOSR"/>
    <property type="match status" value="1"/>
</dbReference>
<evidence type="ECO:0000256" key="4">
    <source>
        <dbReference type="SAM" id="MobiDB-lite"/>
    </source>
</evidence>
<evidence type="ECO:0000259" key="5">
    <source>
        <dbReference type="PROSITE" id="PS50043"/>
    </source>
</evidence>
<dbReference type="SUPFAM" id="SSF52540">
    <property type="entry name" value="P-loop containing nucleoside triphosphate hydrolases"/>
    <property type="match status" value="1"/>
</dbReference>
<dbReference type="PRINTS" id="PR00038">
    <property type="entry name" value="HTHLUXR"/>
</dbReference>
<evidence type="ECO:0000313" key="6">
    <source>
        <dbReference type="EMBL" id="GAA5045267.1"/>
    </source>
</evidence>
<keyword evidence="3" id="KW-0804">Transcription</keyword>
<evidence type="ECO:0000256" key="2">
    <source>
        <dbReference type="ARBA" id="ARBA00023125"/>
    </source>
</evidence>
<dbReference type="InterPro" id="IPR036388">
    <property type="entry name" value="WH-like_DNA-bd_sf"/>
</dbReference>